<comment type="caution">
    <text evidence="1">The sequence shown here is derived from an EMBL/GenBank/DDBJ whole genome shotgun (WGS) entry which is preliminary data.</text>
</comment>
<protein>
    <submittedName>
        <fullName evidence="1">Transposase</fullName>
    </submittedName>
</protein>
<dbReference type="AlphaFoldDB" id="A0A4R2MUA7"/>
<evidence type="ECO:0000313" key="2">
    <source>
        <dbReference type="Proteomes" id="UP000295182"/>
    </source>
</evidence>
<organism evidence="1 2">
    <name type="scientific">Simplicispira metamorpha</name>
    <dbReference type="NCBI Taxonomy" id="80881"/>
    <lineage>
        <taxon>Bacteria</taxon>
        <taxon>Pseudomonadati</taxon>
        <taxon>Pseudomonadota</taxon>
        <taxon>Betaproteobacteria</taxon>
        <taxon>Burkholderiales</taxon>
        <taxon>Comamonadaceae</taxon>
        <taxon>Simplicispira</taxon>
    </lineage>
</organism>
<accession>A0A4R2MUA7</accession>
<dbReference type="Proteomes" id="UP000295182">
    <property type="component" value="Unassembled WGS sequence"/>
</dbReference>
<proteinExistence type="predicted"/>
<dbReference type="Pfam" id="PF13551">
    <property type="entry name" value="HTH_29"/>
    <property type="match status" value="1"/>
</dbReference>
<evidence type="ECO:0000313" key="1">
    <source>
        <dbReference type="EMBL" id="TCP11336.1"/>
    </source>
</evidence>
<reference evidence="1 2" key="1">
    <citation type="submission" date="2019-03" db="EMBL/GenBank/DDBJ databases">
        <title>Genomic Encyclopedia of Type Strains, Phase IV (KMG-IV): sequencing the most valuable type-strain genomes for metagenomic binning, comparative biology and taxonomic classification.</title>
        <authorList>
            <person name="Goeker M."/>
        </authorList>
    </citation>
    <scope>NUCLEOTIDE SEQUENCE [LARGE SCALE GENOMIC DNA]</scope>
    <source>
        <strain evidence="1 2">DSM 1837</strain>
    </source>
</reference>
<name>A0A4R2MUA7_9BURK</name>
<keyword evidence="2" id="KW-1185">Reference proteome</keyword>
<gene>
    <name evidence="1" type="ORF">EV674_1459</name>
</gene>
<dbReference type="SUPFAM" id="SSF46689">
    <property type="entry name" value="Homeodomain-like"/>
    <property type="match status" value="1"/>
</dbReference>
<dbReference type="EMBL" id="SLXH01000045">
    <property type="protein sequence ID" value="TCP11336.1"/>
    <property type="molecule type" value="Genomic_DNA"/>
</dbReference>
<sequence length="96" mass="10906">MAHICELLQVSDQPVYNWAKSYRTQGLAGILDGHKGGAPRKLSDKLVDAAVQIAQQLHQRYLDAPSFSLERLSVWLKKRGLSYKRGRRSLKKARCQ</sequence>
<dbReference type="InterPro" id="IPR009057">
    <property type="entry name" value="Homeodomain-like_sf"/>
</dbReference>